<evidence type="ECO:0000313" key="2">
    <source>
        <dbReference type="Proteomes" id="UP000018857"/>
    </source>
</evidence>
<gene>
    <name evidence="1" type="ORF">D104_13095</name>
</gene>
<dbReference type="InterPro" id="IPR011990">
    <property type="entry name" value="TPR-like_helical_dom_sf"/>
</dbReference>
<dbReference type="Pfam" id="PF06041">
    <property type="entry name" value="DUF924"/>
    <property type="match status" value="1"/>
</dbReference>
<dbReference type="Gene3D" id="1.25.40.10">
    <property type="entry name" value="Tetratricopeptide repeat domain"/>
    <property type="match status" value="1"/>
</dbReference>
<sequence>MAVGLLSAPISPSIRQRCKILVENPITSQALSSSERSFLYMPLMHSESALIHEMAVVLFTTLETSNTLEFELKHKKIVDRFGRYPHRNTILGRTSSAEELVFLQEPNSSF</sequence>
<organism evidence="1 2">
    <name type="scientific">Marinomonas profundimaris</name>
    <dbReference type="NCBI Taxonomy" id="1208321"/>
    <lineage>
        <taxon>Bacteria</taxon>
        <taxon>Pseudomonadati</taxon>
        <taxon>Pseudomonadota</taxon>
        <taxon>Gammaproteobacteria</taxon>
        <taxon>Oceanospirillales</taxon>
        <taxon>Oceanospirillaceae</taxon>
        <taxon>Marinomonas</taxon>
    </lineage>
</organism>
<dbReference type="Proteomes" id="UP000018857">
    <property type="component" value="Unassembled WGS sequence"/>
</dbReference>
<comment type="caution">
    <text evidence="1">The sequence shown here is derived from an EMBL/GenBank/DDBJ whole genome shotgun (WGS) entry which is preliminary data.</text>
</comment>
<proteinExistence type="predicted"/>
<dbReference type="SUPFAM" id="SSF48452">
    <property type="entry name" value="TPR-like"/>
    <property type="match status" value="1"/>
</dbReference>
<dbReference type="InterPro" id="IPR010323">
    <property type="entry name" value="DUF924"/>
</dbReference>
<evidence type="ECO:0000313" key="1">
    <source>
        <dbReference type="EMBL" id="ETI59259.1"/>
    </source>
</evidence>
<name>W1RUE0_9GAMM</name>
<dbReference type="eggNOG" id="COG3803">
    <property type="taxonomic scope" value="Bacteria"/>
</dbReference>
<keyword evidence="2" id="KW-1185">Reference proteome</keyword>
<accession>W1RUE0</accession>
<reference evidence="1 2" key="1">
    <citation type="journal article" date="2014" name="Genome Announc.">
        <title>Draft Genome Sequence of Marinomonas sp. Strain D104, a Polycyclic Aromatic Hydrocarbon-Degrading Bacterium from the Deep-Sea Sediment of the Arctic Ocean.</title>
        <authorList>
            <person name="Dong C."/>
            <person name="Bai X."/>
            <person name="Lai Q."/>
            <person name="Xie Y."/>
            <person name="Chen X."/>
            <person name="Shao Z."/>
        </authorList>
    </citation>
    <scope>NUCLEOTIDE SEQUENCE [LARGE SCALE GENOMIC DNA]</scope>
    <source>
        <strain evidence="1 2">D104</strain>
    </source>
</reference>
<dbReference type="STRING" id="1208321.D104_13095"/>
<dbReference type="AlphaFoldDB" id="W1RUE0"/>
<protein>
    <submittedName>
        <fullName evidence="1">Membrane protein</fullName>
    </submittedName>
</protein>
<dbReference type="PATRIC" id="fig|1208321.3.peg.2606"/>
<dbReference type="EMBL" id="AYOZ01000034">
    <property type="protein sequence ID" value="ETI59259.1"/>
    <property type="molecule type" value="Genomic_DNA"/>
</dbReference>